<evidence type="ECO:0000256" key="1">
    <source>
        <dbReference type="ARBA" id="ARBA00010746"/>
    </source>
</evidence>
<keyword evidence="4" id="KW-0732">Signal</keyword>
<comment type="subcellular location">
    <subcellularLocation>
        <location evidence="4">Secreted</location>
        <location evidence="4">Extracellular space</location>
        <location evidence="4">Apoplast</location>
    </subcellularLocation>
</comment>
<keyword evidence="7" id="KW-1185">Reference proteome</keyword>
<dbReference type="OMA" id="ADAKCKI"/>
<proteinExistence type="inferred from homology"/>
<evidence type="ECO:0000313" key="7">
    <source>
        <dbReference type="Proteomes" id="UP000244005"/>
    </source>
</evidence>
<dbReference type="GO" id="GO:0009699">
    <property type="term" value="P:phenylpropanoid biosynthetic process"/>
    <property type="evidence" value="ECO:0007669"/>
    <property type="project" value="UniProtKB-ARBA"/>
</dbReference>
<comment type="subunit">
    <text evidence="2 4">Homodimer.</text>
</comment>
<dbReference type="EMBL" id="KZ772719">
    <property type="protein sequence ID" value="PTQ39078.1"/>
    <property type="molecule type" value="Genomic_DNA"/>
</dbReference>
<comment type="function">
    <text evidence="4">Dirigent proteins impart stereoselectivity on the phenoxy radical-coupling reaction, yielding optically active lignans from two molecules of coniferyl alcohol in the biosynthesis of lignans, flavonolignans, and alkaloids and thus plays a central role in plant secondary metabolism.</text>
</comment>
<sequence length="179" mass="18932">MAINYGTSTLAVFLSALCILSSGCWSPVCAMELKAVKFSYYLHDDLVPPNVTAVLVAGAGGSLTGQSSLGNIIVFDSFLRKTSSNASALIGHGSGEIVTLNDPVERFITFVHDITISGYSGTISASGRFNFTAPSWELGINSGTGSFRGARGYFTASMISLNPSFPILKYEANLILPHH</sequence>
<dbReference type="AlphaFoldDB" id="A0A2R6WZ00"/>
<keyword evidence="4" id="KW-0052">Apoplast</keyword>
<dbReference type="OrthoDB" id="1928589at2759"/>
<evidence type="ECO:0000313" key="6">
    <source>
        <dbReference type="EMBL" id="PTQ39078.1"/>
    </source>
</evidence>
<dbReference type="InterPro" id="IPR044859">
    <property type="entry name" value="Allene_oxi_cyc_Dirigent"/>
</dbReference>
<keyword evidence="3 4" id="KW-0964">Secreted</keyword>
<dbReference type="InterPro" id="IPR004265">
    <property type="entry name" value="Dirigent"/>
</dbReference>
<evidence type="ECO:0000313" key="5">
    <source>
        <dbReference type="EMBL" id="PTQ39076.1"/>
    </source>
</evidence>
<dbReference type="PANTHER" id="PTHR21495">
    <property type="entry name" value="NUCLEOPORIN-RELATED"/>
    <property type="match status" value="1"/>
</dbReference>
<organism evidence="5 7">
    <name type="scientific">Marchantia polymorpha</name>
    <name type="common">Common liverwort</name>
    <name type="synonym">Marchantia aquatica</name>
    <dbReference type="NCBI Taxonomy" id="3197"/>
    <lineage>
        <taxon>Eukaryota</taxon>
        <taxon>Viridiplantae</taxon>
        <taxon>Streptophyta</taxon>
        <taxon>Embryophyta</taxon>
        <taxon>Marchantiophyta</taxon>
        <taxon>Marchantiopsida</taxon>
        <taxon>Marchantiidae</taxon>
        <taxon>Marchantiales</taxon>
        <taxon>Marchantiaceae</taxon>
        <taxon>Marchantia</taxon>
    </lineage>
</organism>
<protein>
    <recommendedName>
        <fullName evidence="4">Dirigent protein</fullName>
    </recommendedName>
</protein>
<feature type="signal peptide" evidence="4">
    <location>
        <begin position="1"/>
        <end position="30"/>
    </location>
</feature>
<comment type="similarity">
    <text evidence="1 4">Belongs to the plant dirigent protein family.</text>
</comment>
<reference evidence="7" key="1">
    <citation type="journal article" date="2017" name="Cell">
        <title>Insights into land plant evolution garnered from the Marchantia polymorpha genome.</title>
        <authorList>
            <person name="Bowman J.L."/>
            <person name="Kohchi T."/>
            <person name="Yamato K.T."/>
            <person name="Jenkins J."/>
            <person name="Shu S."/>
            <person name="Ishizaki K."/>
            <person name="Yamaoka S."/>
            <person name="Nishihama R."/>
            <person name="Nakamura Y."/>
            <person name="Berger F."/>
            <person name="Adam C."/>
            <person name="Aki S.S."/>
            <person name="Althoff F."/>
            <person name="Araki T."/>
            <person name="Arteaga-Vazquez M.A."/>
            <person name="Balasubrmanian S."/>
            <person name="Barry K."/>
            <person name="Bauer D."/>
            <person name="Boehm C.R."/>
            <person name="Briginshaw L."/>
            <person name="Caballero-Perez J."/>
            <person name="Catarino B."/>
            <person name="Chen F."/>
            <person name="Chiyoda S."/>
            <person name="Chovatia M."/>
            <person name="Davies K.M."/>
            <person name="Delmans M."/>
            <person name="Demura T."/>
            <person name="Dierschke T."/>
            <person name="Dolan L."/>
            <person name="Dorantes-Acosta A.E."/>
            <person name="Eklund D.M."/>
            <person name="Florent S.N."/>
            <person name="Flores-Sandoval E."/>
            <person name="Fujiyama A."/>
            <person name="Fukuzawa H."/>
            <person name="Galik B."/>
            <person name="Grimanelli D."/>
            <person name="Grimwood J."/>
            <person name="Grossniklaus U."/>
            <person name="Hamada T."/>
            <person name="Haseloff J."/>
            <person name="Hetherington A.J."/>
            <person name="Higo A."/>
            <person name="Hirakawa Y."/>
            <person name="Hundley H.N."/>
            <person name="Ikeda Y."/>
            <person name="Inoue K."/>
            <person name="Inoue S.I."/>
            <person name="Ishida S."/>
            <person name="Jia Q."/>
            <person name="Kakita M."/>
            <person name="Kanazawa T."/>
            <person name="Kawai Y."/>
            <person name="Kawashima T."/>
            <person name="Kennedy M."/>
            <person name="Kinose K."/>
            <person name="Kinoshita T."/>
            <person name="Kohara Y."/>
            <person name="Koide E."/>
            <person name="Komatsu K."/>
            <person name="Kopischke S."/>
            <person name="Kubo M."/>
            <person name="Kyozuka J."/>
            <person name="Lagercrantz U."/>
            <person name="Lin S.S."/>
            <person name="Lindquist E."/>
            <person name="Lipzen A.M."/>
            <person name="Lu C.W."/>
            <person name="De Luna E."/>
            <person name="Martienssen R.A."/>
            <person name="Minamino N."/>
            <person name="Mizutani M."/>
            <person name="Mizutani M."/>
            <person name="Mochizuki N."/>
            <person name="Monte I."/>
            <person name="Mosher R."/>
            <person name="Nagasaki H."/>
            <person name="Nakagami H."/>
            <person name="Naramoto S."/>
            <person name="Nishitani K."/>
            <person name="Ohtani M."/>
            <person name="Okamoto T."/>
            <person name="Okumura M."/>
            <person name="Phillips J."/>
            <person name="Pollak B."/>
            <person name="Reinders A."/>
            <person name="Rovekamp M."/>
            <person name="Sano R."/>
            <person name="Sawa S."/>
            <person name="Schmid M.W."/>
            <person name="Shirakawa M."/>
            <person name="Solano R."/>
            <person name="Spunde A."/>
            <person name="Suetsugu N."/>
            <person name="Sugano S."/>
            <person name="Sugiyama A."/>
            <person name="Sun R."/>
            <person name="Suzuki Y."/>
            <person name="Takenaka M."/>
            <person name="Takezawa D."/>
            <person name="Tomogane H."/>
            <person name="Tsuzuki M."/>
            <person name="Ueda T."/>
            <person name="Umeda M."/>
            <person name="Ward J.M."/>
            <person name="Watanabe Y."/>
            <person name="Yazaki K."/>
            <person name="Yokoyama R."/>
            <person name="Yoshitake Y."/>
            <person name="Yotsui I."/>
            <person name="Zachgo S."/>
            <person name="Schmutz J."/>
        </authorList>
    </citation>
    <scope>NUCLEOTIDE SEQUENCE [LARGE SCALE GENOMIC DNA]</scope>
    <source>
        <strain evidence="7">Tak-1</strain>
    </source>
</reference>
<dbReference type="Gramene" id="Mp6g14030.1">
    <property type="protein sequence ID" value="Mp6g14030.1.cds1"/>
    <property type="gene ID" value="Mp6g14030"/>
</dbReference>
<dbReference type="EMBL" id="KZ772719">
    <property type="protein sequence ID" value="PTQ39076.1"/>
    <property type="molecule type" value="Genomic_DNA"/>
</dbReference>
<dbReference type="Pfam" id="PF03018">
    <property type="entry name" value="Dirigent"/>
    <property type="match status" value="1"/>
</dbReference>
<dbReference type="Gene3D" id="2.40.480.10">
    <property type="entry name" value="Allene oxide cyclase-like"/>
    <property type="match status" value="1"/>
</dbReference>
<dbReference type="GO" id="GO:0048046">
    <property type="term" value="C:apoplast"/>
    <property type="evidence" value="ECO:0007669"/>
    <property type="project" value="UniProtKB-SubCell"/>
</dbReference>
<dbReference type="Proteomes" id="UP000244005">
    <property type="component" value="Unassembled WGS sequence"/>
</dbReference>
<accession>A0A2R6WZ00</accession>
<dbReference type="Gramene" id="Mp6g14033.1">
    <property type="protein sequence ID" value="Mp6g14033.1.cds1"/>
    <property type="gene ID" value="Mp6g14033"/>
</dbReference>
<dbReference type="Gramene" id="Mp6g14036.1">
    <property type="protein sequence ID" value="Mp6g14036.1.cds1"/>
    <property type="gene ID" value="Mp6g14036"/>
</dbReference>
<feature type="chain" id="PRO_5041759288" description="Dirigent protein" evidence="4">
    <location>
        <begin position="31"/>
        <end position="179"/>
    </location>
</feature>
<gene>
    <name evidence="5" type="ORF">MARPO_0047s0058</name>
    <name evidence="6" type="ORF">MARPO_0047s0060</name>
</gene>
<name>A0A2R6WZ00_MARPO</name>
<evidence type="ECO:0000256" key="3">
    <source>
        <dbReference type="ARBA" id="ARBA00022525"/>
    </source>
</evidence>
<evidence type="ECO:0000256" key="2">
    <source>
        <dbReference type="ARBA" id="ARBA00011738"/>
    </source>
</evidence>
<reference evidence="5" key="2">
    <citation type="submission" date="2017-12" db="EMBL/GenBank/DDBJ databases">
        <title>WGS assembly of Marchantia polymorpha.</title>
        <authorList>
            <person name="Bowman J.L."/>
            <person name="Kohchi T."/>
            <person name="Yamato K.T."/>
            <person name="Jenkins J."/>
            <person name="Shu S."/>
            <person name="Ishizaki K."/>
            <person name="Yamaoka S."/>
            <person name="Nishihama R."/>
            <person name="Nakamura Y."/>
            <person name="Berger F."/>
            <person name="Adam C."/>
            <person name="Aki S.S."/>
            <person name="Althoff F."/>
            <person name="Araki T."/>
            <person name="Arteaga-Vazquez M.A."/>
            <person name="Balasubrmanian S."/>
            <person name="Bauer D."/>
            <person name="Boehm C.R."/>
            <person name="Briginshaw L."/>
            <person name="Caballero-Perez J."/>
            <person name="Catarino B."/>
            <person name="Chen F."/>
            <person name="Chiyoda S."/>
            <person name="Chovatia M."/>
            <person name="Davies K.M."/>
            <person name="Delmans M."/>
            <person name="Demura T."/>
            <person name="Dierschke T."/>
            <person name="Dolan L."/>
            <person name="Dorantes-Acosta A.E."/>
            <person name="Eklund D.M."/>
            <person name="Florent S.N."/>
            <person name="Flores-Sandoval E."/>
            <person name="Fujiyama A."/>
            <person name="Fukuzawa H."/>
            <person name="Galik B."/>
            <person name="Grimanelli D."/>
            <person name="Grimwood J."/>
            <person name="Grossniklaus U."/>
            <person name="Hamada T."/>
            <person name="Haseloff J."/>
            <person name="Hetherington A.J."/>
            <person name="Higo A."/>
            <person name="Hirakawa Y."/>
            <person name="Hundley H.N."/>
            <person name="Ikeda Y."/>
            <person name="Inoue K."/>
            <person name="Inoue S."/>
            <person name="Ishida S."/>
            <person name="Jia Q."/>
            <person name="Kakita M."/>
            <person name="Kanazawa T."/>
            <person name="Kawai Y."/>
            <person name="Kawashima T."/>
            <person name="Kennedy M."/>
            <person name="Kinose K."/>
            <person name="Kinoshita T."/>
            <person name="Kohara Y."/>
            <person name="Koide E."/>
            <person name="Komatsu K."/>
            <person name="Kopischke S."/>
            <person name="Kubo M."/>
            <person name="Kyozuka J."/>
            <person name="Lagercrantz U."/>
            <person name="Lin S.S."/>
            <person name="Lindquist E."/>
            <person name="Lipzen A.M."/>
            <person name="Lu C."/>
            <person name="Luna E.D."/>
            <person name="Martienssen R.A."/>
            <person name="Minamino N."/>
            <person name="Mizutani M."/>
            <person name="Mizutani M."/>
            <person name="Mochizuki N."/>
            <person name="Monte I."/>
            <person name="Mosher R."/>
            <person name="Nagasaki H."/>
            <person name="Nakagami H."/>
            <person name="Naramoto S."/>
            <person name="Nishitani K."/>
            <person name="Ohtani M."/>
            <person name="Okamoto T."/>
            <person name="Okumura M."/>
            <person name="Phillips J."/>
            <person name="Pollak B."/>
            <person name="Reinders A."/>
            <person name="Roevekamp M."/>
            <person name="Sano R."/>
            <person name="Sawa S."/>
            <person name="Schmid M.W."/>
            <person name="Shirakawa M."/>
            <person name="Solano R."/>
            <person name="Spunde A."/>
            <person name="Suetsugu N."/>
            <person name="Sugano S."/>
            <person name="Sugiyama A."/>
            <person name="Sun R."/>
            <person name="Suzuki Y."/>
            <person name="Takenaka M."/>
            <person name="Takezawa D."/>
            <person name="Tomogane H."/>
            <person name="Tsuzuki M."/>
            <person name="Ueda T."/>
            <person name="Umeda M."/>
            <person name="Ward J.M."/>
            <person name="Watanabe Y."/>
            <person name="Yazaki K."/>
            <person name="Yokoyama R."/>
            <person name="Yoshitake Y."/>
            <person name="Yotsui I."/>
            <person name="Zachgo S."/>
            <person name="Schmutz J."/>
        </authorList>
    </citation>
    <scope>NUCLEOTIDE SEQUENCE [LARGE SCALE GENOMIC DNA]</scope>
    <source>
        <strain evidence="5">Tak-1</strain>
    </source>
</reference>
<evidence type="ECO:0000256" key="4">
    <source>
        <dbReference type="RuleBase" id="RU363099"/>
    </source>
</evidence>